<protein>
    <submittedName>
        <fullName evidence="3">5-carboxy-2-oxohept-3-enedioate decarboxylase HpaG1 subunit</fullName>
    </submittedName>
</protein>
<evidence type="ECO:0000259" key="2">
    <source>
        <dbReference type="Pfam" id="PF01557"/>
    </source>
</evidence>
<dbReference type="GO" id="GO:0046872">
    <property type="term" value="F:metal ion binding"/>
    <property type="evidence" value="ECO:0007669"/>
    <property type="project" value="UniProtKB-KW"/>
</dbReference>
<proteinExistence type="predicted"/>
<feature type="domain" description="Fumarylacetoacetase-like C-terminal" evidence="2">
    <location>
        <begin position="18"/>
        <end position="220"/>
    </location>
</feature>
<dbReference type="EMBL" id="FQXE01000006">
    <property type="protein sequence ID" value="SHH95765.1"/>
    <property type="molecule type" value="Genomic_DNA"/>
</dbReference>
<dbReference type="Gene3D" id="3.90.850.10">
    <property type="entry name" value="Fumarylacetoacetase-like, C-terminal domain"/>
    <property type="match status" value="1"/>
</dbReference>
<organism evidence="3 4">
    <name type="scientific">Pollutimonas bauzanensis</name>
    <dbReference type="NCBI Taxonomy" id="658167"/>
    <lineage>
        <taxon>Bacteria</taxon>
        <taxon>Pseudomonadati</taxon>
        <taxon>Pseudomonadota</taxon>
        <taxon>Betaproteobacteria</taxon>
        <taxon>Burkholderiales</taxon>
        <taxon>Alcaligenaceae</taxon>
        <taxon>Pollutimonas</taxon>
    </lineage>
</organism>
<dbReference type="STRING" id="658167.SAMN04488135_106203"/>
<dbReference type="SUPFAM" id="SSF56529">
    <property type="entry name" value="FAH"/>
    <property type="match status" value="1"/>
</dbReference>
<keyword evidence="4" id="KW-1185">Reference proteome</keyword>
<accession>A0A1M5X7F6</accession>
<dbReference type="PANTHER" id="PTHR11820">
    <property type="entry name" value="ACYLPYRUVASE"/>
    <property type="match status" value="1"/>
</dbReference>
<dbReference type="Proteomes" id="UP000184226">
    <property type="component" value="Unassembled WGS sequence"/>
</dbReference>
<name>A0A1M5X7F6_9BURK</name>
<dbReference type="AlphaFoldDB" id="A0A1M5X7F6"/>
<dbReference type="GO" id="GO:0003824">
    <property type="term" value="F:catalytic activity"/>
    <property type="evidence" value="ECO:0007669"/>
    <property type="project" value="InterPro"/>
</dbReference>
<evidence type="ECO:0000313" key="4">
    <source>
        <dbReference type="Proteomes" id="UP000184226"/>
    </source>
</evidence>
<evidence type="ECO:0000313" key="3">
    <source>
        <dbReference type="EMBL" id="SHH95765.1"/>
    </source>
</evidence>
<dbReference type="InterPro" id="IPR036663">
    <property type="entry name" value="Fumarylacetoacetase_C_sf"/>
</dbReference>
<evidence type="ECO:0000256" key="1">
    <source>
        <dbReference type="ARBA" id="ARBA00022723"/>
    </source>
</evidence>
<dbReference type="PANTHER" id="PTHR11820:SF114">
    <property type="entry name" value="4-HYDROXYPHENYLACETATE CATABOLISM PROTEIN"/>
    <property type="match status" value="1"/>
</dbReference>
<sequence length="230" mass="24835">MLSLWTTMRIPISFPSVVYGTLLNDRATLERMAQAMGQPPYKAPPVAPVLYIKTANTYAAPGADVAVPADPGVVRIDAALGVVFRRDATRVRESQAHDYVAGYLIASDVTLPHDNYYRPPLRERCRDGFCPMTACLSPGADFDADHAEIAIAINGRIVHRRNLESLVRPIARLIADVTEYMTIPAGGVLLVGTPEDAPLAYPGDEVRIDVAGLGSLTHRLVAQISDGEST</sequence>
<keyword evidence="1" id="KW-0479">Metal-binding</keyword>
<reference evidence="3 4" key="1">
    <citation type="submission" date="2016-11" db="EMBL/GenBank/DDBJ databases">
        <authorList>
            <person name="Jaros S."/>
            <person name="Januszkiewicz K."/>
            <person name="Wedrychowicz H."/>
        </authorList>
    </citation>
    <scope>NUCLEOTIDE SEQUENCE [LARGE SCALE GENOMIC DNA]</scope>
    <source>
        <strain evidence="3 4">CGMCC 1.10190</strain>
    </source>
</reference>
<dbReference type="Pfam" id="PF01557">
    <property type="entry name" value="FAA_hydrolase"/>
    <property type="match status" value="1"/>
</dbReference>
<dbReference type="InterPro" id="IPR011234">
    <property type="entry name" value="Fumarylacetoacetase-like_C"/>
</dbReference>
<gene>
    <name evidence="3" type="ORF">SAMN04488135_106203</name>
</gene>